<organism evidence="4 5">
    <name type="scientific">Brevibacterium metallidurans</name>
    <dbReference type="NCBI Taxonomy" id="1482676"/>
    <lineage>
        <taxon>Bacteria</taxon>
        <taxon>Bacillati</taxon>
        <taxon>Actinomycetota</taxon>
        <taxon>Actinomycetes</taxon>
        <taxon>Micrococcales</taxon>
        <taxon>Brevibacteriaceae</taxon>
        <taxon>Brevibacterium</taxon>
    </lineage>
</organism>
<dbReference type="InterPro" id="IPR004143">
    <property type="entry name" value="BPL_LPL_catalytic"/>
</dbReference>
<dbReference type="NCBIfam" id="TIGR00121">
    <property type="entry name" value="birA_ligase"/>
    <property type="match status" value="1"/>
</dbReference>
<comment type="caution">
    <text evidence="4">The sequence shown here is derived from an EMBL/GenBank/DDBJ whole genome shotgun (WGS) entry which is preliminary data.</text>
</comment>
<sequence>MTSQHAPFLVDVRSLRARAEAAGIDLPLIIWDETSPSTNDELAALVRSPQTLSAEAGGGAPADEVNGSSAEAVVREIAGDVDLPDGLPELTILGTDYQNAGHGRLGRTWTVPPRRSLTFSILLRPSVGVESWGWIPLITGEAVRSAVAEVGVPAVLKWPNDVLTAEGKKLCGILARIEMLDSGPHIVLGMGINTRLEPEDLPREDASSLAIELGDAGTGPGGEPGSEIDHEALLVSILSTLIPALREIDEYGDEDFSRSRTAEQVRAGMVTLGTRVKVERPDGGHLIGRATGLDPSGDLVIDDEITVSAGDVHHLRPAPETLSDETASGTTPSGATER</sequence>
<dbReference type="PROSITE" id="PS51733">
    <property type="entry name" value="BPL_LPL_CATALYTIC"/>
    <property type="match status" value="1"/>
</dbReference>
<dbReference type="PANTHER" id="PTHR12835">
    <property type="entry name" value="BIOTIN PROTEIN LIGASE"/>
    <property type="match status" value="1"/>
</dbReference>
<dbReference type="EMBL" id="BAAAAF010000007">
    <property type="protein sequence ID" value="GAA0036138.1"/>
    <property type="molecule type" value="Genomic_DNA"/>
</dbReference>
<dbReference type="InterPro" id="IPR045864">
    <property type="entry name" value="aa-tRNA-synth_II/BPL/LPL"/>
</dbReference>
<dbReference type="Gene3D" id="3.30.930.10">
    <property type="entry name" value="Bira Bifunctional Protein, Domain 2"/>
    <property type="match status" value="1"/>
</dbReference>
<evidence type="ECO:0000259" key="3">
    <source>
        <dbReference type="PROSITE" id="PS51733"/>
    </source>
</evidence>
<reference evidence="4 5" key="1">
    <citation type="submission" date="2024-01" db="EMBL/GenBank/DDBJ databases">
        <title>Characterization of antibiotic resistant novel bacterial strains and their environmental applications.</title>
        <authorList>
            <person name="Manzoor S."/>
            <person name="Abbas S."/>
            <person name="Arshad M."/>
            <person name="Ahmed I."/>
        </authorList>
    </citation>
    <scope>NUCLEOTIDE SEQUENCE [LARGE SCALE GENOMIC DNA]</scope>
    <source>
        <strain evidence="4 5">NCCP-602</strain>
    </source>
</reference>
<evidence type="ECO:0000313" key="4">
    <source>
        <dbReference type="EMBL" id="GAA0036138.1"/>
    </source>
</evidence>
<dbReference type="Pfam" id="PF03099">
    <property type="entry name" value="BPL_LplA_LipB"/>
    <property type="match status" value="1"/>
</dbReference>
<feature type="region of interest" description="Disordered" evidence="2">
    <location>
        <begin position="315"/>
        <end position="338"/>
    </location>
</feature>
<gene>
    <name evidence="4" type="ORF">NCCP602_20990</name>
</gene>
<evidence type="ECO:0000256" key="1">
    <source>
        <dbReference type="ARBA" id="ARBA00022598"/>
    </source>
</evidence>
<accession>A0ABN0SPJ3</accession>
<feature type="domain" description="BPL/LPL catalytic" evidence="3">
    <location>
        <begin position="59"/>
        <end position="249"/>
    </location>
</feature>
<dbReference type="InterPro" id="IPR004408">
    <property type="entry name" value="Biotin_CoA_COase_ligase"/>
</dbReference>
<dbReference type="CDD" id="cd16442">
    <property type="entry name" value="BPL"/>
    <property type="match status" value="1"/>
</dbReference>
<dbReference type="RefSeq" id="WP_339392968.1">
    <property type="nucleotide sequence ID" value="NZ_BAAAAF010000007.1"/>
</dbReference>
<proteinExistence type="predicted"/>
<dbReference type="PANTHER" id="PTHR12835:SF5">
    <property type="entry name" value="BIOTIN--PROTEIN LIGASE"/>
    <property type="match status" value="1"/>
</dbReference>
<evidence type="ECO:0000313" key="5">
    <source>
        <dbReference type="Proteomes" id="UP001498238"/>
    </source>
</evidence>
<keyword evidence="5" id="KW-1185">Reference proteome</keyword>
<feature type="compositionally biased region" description="Polar residues" evidence="2">
    <location>
        <begin position="324"/>
        <end position="338"/>
    </location>
</feature>
<dbReference type="Proteomes" id="UP001498238">
    <property type="component" value="Unassembled WGS sequence"/>
</dbReference>
<name>A0ABN0SPJ3_9MICO</name>
<dbReference type="SUPFAM" id="SSF55681">
    <property type="entry name" value="Class II aaRS and biotin synthetases"/>
    <property type="match status" value="1"/>
</dbReference>
<dbReference type="Gene3D" id="2.30.30.100">
    <property type="match status" value="1"/>
</dbReference>
<protein>
    <recommendedName>
        <fullName evidence="3">BPL/LPL catalytic domain-containing protein</fullName>
    </recommendedName>
</protein>
<keyword evidence="1" id="KW-0436">Ligase</keyword>
<evidence type="ECO:0000256" key="2">
    <source>
        <dbReference type="SAM" id="MobiDB-lite"/>
    </source>
</evidence>